<reference evidence="1 2" key="1">
    <citation type="submission" date="2024-04" db="EMBL/GenBank/DDBJ databases">
        <authorList>
            <person name="Cremers G."/>
        </authorList>
    </citation>
    <scope>NUCLEOTIDE SEQUENCE [LARGE SCALE GENOMIC DNA]</scope>
    <source>
        <strain evidence="1">MeCH1-AG</strain>
    </source>
</reference>
<evidence type="ECO:0000313" key="2">
    <source>
        <dbReference type="Proteomes" id="UP001497493"/>
    </source>
</evidence>
<proteinExistence type="predicted"/>
<dbReference type="EMBL" id="OZ026884">
    <property type="protein sequence ID" value="CAL1240884.1"/>
    <property type="molecule type" value="Genomic_DNA"/>
</dbReference>
<accession>A0ABM9NJU2</accession>
<protein>
    <submittedName>
        <fullName evidence="1">Uncharacterized protein</fullName>
    </submittedName>
</protein>
<sequence length="72" mass="7723">MGTAVCHSGRYGLERPIPPARLIGEGLFGPMVQPRGVFQAKLPYDSGSLMRWWQRIGEGGVEGLLVATIAVA</sequence>
<organism evidence="1 2">
    <name type="scientific">Candidatus Methylocalor cossyra</name>
    <dbReference type="NCBI Taxonomy" id="3108543"/>
    <lineage>
        <taxon>Bacteria</taxon>
        <taxon>Pseudomonadati</taxon>
        <taxon>Pseudomonadota</taxon>
        <taxon>Gammaproteobacteria</taxon>
        <taxon>Methylococcales</taxon>
        <taxon>Methylococcaceae</taxon>
        <taxon>Candidatus Methylocalor</taxon>
    </lineage>
</organism>
<keyword evidence="2" id="KW-1185">Reference proteome</keyword>
<name>A0ABM9NJU2_9GAMM</name>
<gene>
    <name evidence="1" type="ORF">MECH1_V1_2108</name>
</gene>
<dbReference type="Proteomes" id="UP001497493">
    <property type="component" value="Chromosome"/>
</dbReference>
<evidence type="ECO:0000313" key="1">
    <source>
        <dbReference type="EMBL" id="CAL1240884.1"/>
    </source>
</evidence>